<dbReference type="EMBL" id="JBHTKA010000007">
    <property type="protein sequence ID" value="MFD1001217.1"/>
    <property type="molecule type" value="Genomic_DNA"/>
</dbReference>
<organism evidence="1 2">
    <name type="scientific">Ohtaekwangia kribbensis</name>
    <dbReference type="NCBI Taxonomy" id="688913"/>
    <lineage>
        <taxon>Bacteria</taxon>
        <taxon>Pseudomonadati</taxon>
        <taxon>Bacteroidota</taxon>
        <taxon>Cytophagia</taxon>
        <taxon>Cytophagales</taxon>
        <taxon>Fulvivirgaceae</taxon>
        <taxon>Ohtaekwangia</taxon>
    </lineage>
</organism>
<reference evidence="2" key="1">
    <citation type="journal article" date="2019" name="Int. J. Syst. Evol. Microbiol.">
        <title>The Global Catalogue of Microorganisms (GCM) 10K type strain sequencing project: providing services to taxonomists for standard genome sequencing and annotation.</title>
        <authorList>
            <consortium name="The Broad Institute Genomics Platform"/>
            <consortium name="The Broad Institute Genome Sequencing Center for Infectious Disease"/>
            <person name="Wu L."/>
            <person name="Ma J."/>
        </authorList>
    </citation>
    <scope>NUCLEOTIDE SEQUENCE [LARGE SCALE GENOMIC DNA]</scope>
    <source>
        <strain evidence="2">CCUG 58938</strain>
    </source>
</reference>
<dbReference type="InterPro" id="IPR011989">
    <property type="entry name" value="ARM-like"/>
</dbReference>
<dbReference type="Pfam" id="PF13646">
    <property type="entry name" value="HEAT_2"/>
    <property type="match status" value="1"/>
</dbReference>
<dbReference type="Gene3D" id="1.25.10.10">
    <property type="entry name" value="Leucine-rich Repeat Variant"/>
    <property type="match status" value="1"/>
</dbReference>
<sequence length="265" mass="29904">MERNEIKALLVKYNAGQASAEEVNILEKYIEAGVIDLSELQELQVIGEQIMQLEVPAPSLQLDDNFYQMLAQEKKSQLNSFSWKKFFAWPEMLPRLAFASVTLLAGLAIGYWVRPQTSEGTANNGQIAELSQQVTDLKEMMMLSLLEKESATDRLKAVSLTQEMDQVSTKVTRALFETLNNDSNVNVRLAALDALKPYARESSVREELIRSIAKQESPLVQVELAEMMAALQEKSSVKELEKLLQQQNTAKEVKQKIRETIQVLI</sequence>
<dbReference type="SUPFAM" id="SSF48371">
    <property type="entry name" value="ARM repeat"/>
    <property type="match status" value="1"/>
</dbReference>
<keyword evidence="2" id="KW-1185">Reference proteome</keyword>
<name>A0ABW3K863_9BACT</name>
<gene>
    <name evidence="1" type="ORF">ACFQ21_17950</name>
</gene>
<protein>
    <submittedName>
        <fullName evidence="1">HEAT repeat domain-containing protein</fullName>
    </submittedName>
</protein>
<evidence type="ECO:0000313" key="2">
    <source>
        <dbReference type="Proteomes" id="UP001597112"/>
    </source>
</evidence>
<evidence type="ECO:0000313" key="1">
    <source>
        <dbReference type="EMBL" id="MFD1001217.1"/>
    </source>
</evidence>
<accession>A0ABW3K863</accession>
<comment type="caution">
    <text evidence="1">The sequence shown here is derived from an EMBL/GenBank/DDBJ whole genome shotgun (WGS) entry which is preliminary data.</text>
</comment>
<dbReference type="RefSeq" id="WP_377580675.1">
    <property type="nucleotide sequence ID" value="NZ_JBHTKA010000007.1"/>
</dbReference>
<proteinExistence type="predicted"/>
<dbReference type="InterPro" id="IPR016024">
    <property type="entry name" value="ARM-type_fold"/>
</dbReference>
<dbReference type="Proteomes" id="UP001597112">
    <property type="component" value="Unassembled WGS sequence"/>
</dbReference>